<organism evidence="1 2">
    <name type="scientific">Pseudomonas phage phiK7A1</name>
    <dbReference type="NCBI Taxonomy" id="2759194"/>
    <lineage>
        <taxon>Viruses</taxon>
        <taxon>Duplodnaviria</taxon>
        <taxon>Heunggongvirae</taxon>
        <taxon>Uroviricota</taxon>
        <taxon>Caudoviricetes</taxon>
        <taxon>Vandenendeviridae</taxon>
        <taxon>Gorskivirinae</taxon>
        <taxon>Torinovirus</taxon>
        <taxon>Torinovirus K7A1</taxon>
    </lineage>
</organism>
<reference evidence="1 2" key="1">
    <citation type="submission" date="2020-07" db="EMBL/GenBank/DDBJ databases">
        <authorList>
            <person name="Martino G."/>
            <person name="Holtappels D."/>
            <person name="Wagemans J."/>
            <person name="Lavigne R."/>
            <person name="Turina M."/>
            <person name="Ciuffo M."/>
        </authorList>
    </citation>
    <scope>NUCLEOTIDE SEQUENCE [LARGE SCALE GENOMIC DNA]</scope>
</reference>
<sequence length="238" mass="25832">MGGTRKNALYVVDSAQGGMFGIGFGRGCEVFESRLALVSEGALPLTTGDKAVITHPDARYDAYTYAAEATGLTNWASYDRTPCLPRPDVDQVVTILSAVKHENSSTVIYAVECEDGSQHLIGERGLKKYVAPVVPTFQVGDRVRVKASVDRPQAGWGFVKRGDVGVVTRYSSYGLIINFPAQSGWSGAQAEMELYTATPLEEAQEEIERLKKVLAKKDAELVEVRTLIGQATEILSEI</sequence>
<evidence type="ECO:0000313" key="1">
    <source>
        <dbReference type="EMBL" id="QNR53940.1"/>
    </source>
</evidence>
<evidence type="ECO:0000313" key="2">
    <source>
        <dbReference type="Proteomes" id="UP000516415"/>
    </source>
</evidence>
<dbReference type="Proteomes" id="UP000516415">
    <property type="component" value="Segment"/>
</dbReference>
<name>A0A7H0XG00_9CAUD</name>
<accession>A0A7H0XG00</accession>
<protein>
    <submittedName>
        <fullName evidence="1">Uncharacterized protein</fullName>
    </submittedName>
</protein>
<proteinExistence type="predicted"/>
<keyword evidence="2" id="KW-1185">Reference proteome</keyword>
<dbReference type="EMBL" id="MT740307">
    <property type="protein sequence ID" value="QNR53940.1"/>
    <property type="molecule type" value="Genomic_DNA"/>
</dbReference>
<gene>
    <name evidence="1" type="ORF">phiK7A1_152</name>
</gene>